<keyword evidence="2" id="KW-1003">Cell membrane</keyword>
<name>A0A1C2G3A2_9GAMM</name>
<dbReference type="OrthoDB" id="594003at2"/>
<dbReference type="RefSeq" id="WP_147267183.1">
    <property type="nucleotide sequence ID" value="NZ_PSYR01000002.1"/>
</dbReference>
<dbReference type="AlphaFoldDB" id="A0A1C2G3A2"/>
<accession>A0A1C2G3A2</accession>
<evidence type="ECO:0000256" key="4">
    <source>
        <dbReference type="ARBA" id="ARBA00022989"/>
    </source>
</evidence>
<gene>
    <name evidence="6" type="ORF">C4900_10960</name>
</gene>
<keyword evidence="5" id="KW-0472">Membrane</keyword>
<keyword evidence="4" id="KW-1133">Transmembrane helix</keyword>
<dbReference type="NCBIfam" id="TIGR03476">
    <property type="entry name" value="HpnL"/>
    <property type="match status" value="1"/>
</dbReference>
<evidence type="ECO:0000256" key="5">
    <source>
        <dbReference type="ARBA" id="ARBA00023136"/>
    </source>
</evidence>
<evidence type="ECO:0000256" key="1">
    <source>
        <dbReference type="ARBA" id="ARBA00004651"/>
    </source>
</evidence>
<protein>
    <submittedName>
        <fullName evidence="6">Uncharacterized protein</fullName>
    </submittedName>
</protein>
<keyword evidence="3" id="KW-0812">Transmembrane</keyword>
<dbReference type="PANTHER" id="PTHR39087">
    <property type="entry name" value="UPF0104 MEMBRANE PROTEIN MJ1595"/>
    <property type="match status" value="1"/>
</dbReference>
<dbReference type="GO" id="GO:0005886">
    <property type="term" value="C:plasma membrane"/>
    <property type="evidence" value="ECO:0007669"/>
    <property type="project" value="UniProtKB-SubCell"/>
</dbReference>
<comment type="caution">
    <text evidence="6">The sequence shown here is derived from an EMBL/GenBank/DDBJ whole genome shotgun (WGS) entry which is preliminary data.</text>
</comment>
<comment type="subcellular location">
    <subcellularLocation>
        <location evidence="1">Cell membrane</location>
        <topology evidence="1">Multi-pass membrane protein</topology>
    </subcellularLocation>
</comment>
<evidence type="ECO:0000256" key="2">
    <source>
        <dbReference type="ARBA" id="ARBA00022475"/>
    </source>
</evidence>
<evidence type="ECO:0000256" key="3">
    <source>
        <dbReference type="ARBA" id="ARBA00022692"/>
    </source>
</evidence>
<dbReference type="EMBL" id="PSYR01000002">
    <property type="protein sequence ID" value="RCN56348.1"/>
    <property type="molecule type" value="Genomic_DNA"/>
</dbReference>
<dbReference type="InterPro" id="IPR022791">
    <property type="entry name" value="L-PG_synthase/AglD"/>
</dbReference>
<evidence type="ECO:0000313" key="6">
    <source>
        <dbReference type="EMBL" id="RCN56348.1"/>
    </source>
</evidence>
<evidence type="ECO:0000313" key="7">
    <source>
        <dbReference type="Proteomes" id="UP000253250"/>
    </source>
</evidence>
<dbReference type="Proteomes" id="UP000253250">
    <property type="component" value="Unassembled WGS sequence"/>
</dbReference>
<dbReference type="STRING" id="163359.A9R16_08905"/>
<dbReference type="PANTHER" id="PTHR39087:SF2">
    <property type="entry name" value="UPF0104 MEMBRANE PROTEIN MJ1595"/>
    <property type="match status" value="1"/>
</dbReference>
<keyword evidence="7" id="KW-1185">Reference proteome</keyword>
<dbReference type="Pfam" id="PF03706">
    <property type="entry name" value="LPG_synthase_TM"/>
    <property type="match status" value="1"/>
</dbReference>
<reference evidence="6 7" key="1">
    <citation type="submission" date="2018-02" db="EMBL/GenBank/DDBJ databases">
        <title>Insights into the biology of acidophilic members of the Acidiferrobacteraceae family derived from comparative genomic analyses.</title>
        <authorList>
            <person name="Issotta F."/>
            <person name="Thyssen C."/>
            <person name="Mena C."/>
            <person name="Moya A."/>
            <person name="Bellenberg S."/>
            <person name="Sproer C."/>
            <person name="Covarrubias P.C."/>
            <person name="Sand W."/>
            <person name="Quatrini R."/>
            <person name="Vera M."/>
        </authorList>
    </citation>
    <scope>NUCLEOTIDE SEQUENCE [LARGE SCALE GENOMIC DNA]</scope>
    <source>
        <strain evidence="7">m-1</strain>
    </source>
</reference>
<proteinExistence type="predicted"/>
<organism evidence="6 7">
    <name type="scientific">Acidiferrobacter thiooxydans</name>
    <dbReference type="NCBI Taxonomy" id="163359"/>
    <lineage>
        <taxon>Bacteria</taxon>
        <taxon>Pseudomonadati</taxon>
        <taxon>Pseudomonadota</taxon>
        <taxon>Gammaproteobacteria</taxon>
        <taxon>Acidiferrobacterales</taxon>
        <taxon>Acidiferrobacteraceae</taxon>
        <taxon>Acidiferrobacter</taxon>
    </lineage>
</organism>
<sequence>MLGIMAAGGIALTAWLLERLGFAPVMAFLARAGVGLLWLIPLRVVVVATEVRGWGALLGIRRRIPWLLLVWLAMVRDAVNTFLPVARVGGELVAIRLLRLRGVNTSTASASVIVETSVTLALQIVITLCGIALMLPLAGIQTPLPELLAGVGAAVVVVAGFVAVQVRIGLAEFADRTLGRALRAIGGRDLPLAPGLDRRVMSLYRHRAVLARCAFWQLVGFAGGAAEIALLAALMHIPLTLAQVFVFEALIQAVHSVAFVVPGALGVQEGGFVGLAVLLGVAPDAALSLALGRRLRQLAIGFPVLLSWQWHEWRLRRLSSAHAAPTSG</sequence>